<dbReference type="Gene3D" id="2.60.120.920">
    <property type="match status" value="1"/>
</dbReference>
<reference evidence="7" key="3">
    <citation type="submission" date="2025-09" db="UniProtKB">
        <authorList>
            <consortium name="Ensembl"/>
        </authorList>
    </citation>
    <scope>IDENTIFICATION</scope>
</reference>
<dbReference type="Pfam" id="PF13765">
    <property type="entry name" value="PRY"/>
    <property type="match status" value="1"/>
</dbReference>
<dbReference type="PANTHER" id="PTHR24103">
    <property type="entry name" value="E3 UBIQUITIN-PROTEIN LIGASE TRIM"/>
    <property type="match status" value="1"/>
</dbReference>
<dbReference type="Proteomes" id="UP000265160">
    <property type="component" value="LG3"/>
</dbReference>
<dbReference type="AlphaFoldDB" id="A0A3P9DRZ6"/>
<dbReference type="SMART" id="SM00589">
    <property type="entry name" value="PRY"/>
    <property type="match status" value="1"/>
</dbReference>
<organism evidence="7 8">
    <name type="scientific">Maylandia zebra</name>
    <name type="common">zebra mbuna</name>
    <dbReference type="NCBI Taxonomy" id="106582"/>
    <lineage>
        <taxon>Eukaryota</taxon>
        <taxon>Metazoa</taxon>
        <taxon>Chordata</taxon>
        <taxon>Craniata</taxon>
        <taxon>Vertebrata</taxon>
        <taxon>Euteleostomi</taxon>
        <taxon>Actinopterygii</taxon>
        <taxon>Neopterygii</taxon>
        <taxon>Teleostei</taxon>
        <taxon>Neoteleostei</taxon>
        <taxon>Acanthomorphata</taxon>
        <taxon>Ovalentaria</taxon>
        <taxon>Cichlomorphae</taxon>
        <taxon>Cichliformes</taxon>
        <taxon>Cichlidae</taxon>
        <taxon>African cichlids</taxon>
        <taxon>Pseudocrenilabrinae</taxon>
        <taxon>Haplochromini</taxon>
        <taxon>Maylandia</taxon>
        <taxon>Maylandia zebra complex</taxon>
    </lineage>
</organism>
<evidence type="ECO:0000313" key="7">
    <source>
        <dbReference type="Ensembl" id="ENSMZEP00005037540.1"/>
    </source>
</evidence>
<evidence type="ECO:0000256" key="4">
    <source>
        <dbReference type="SAM" id="Coils"/>
    </source>
</evidence>
<dbReference type="InterPro" id="IPR006574">
    <property type="entry name" value="PRY"/>
</dbReference>
<dbReference type="CDD" id="cd12893">
    <property type="entry name" value="SPRY_PRY_TRIM35"/>
    <property type="match status" value="1"/>
</dbReference>
<evidence type="ECO:0000313" key="8">
    <source>
        <dbReference type="Proteomes" id="UP000265160"/>
    </source>
</evidence>
<dbReference type="Gene3D" id="3.30.160.60">
    <property type="entry name" value="Classic Zinc Finger"/>
    <property type="match status" value="1"/>
</dbReference>
<dbReference type="GeneTree" id="ENSGT00970000193381"/>
<dbReference type="InterPro" id="IPR043136">
    <property type="entry name" value="B30.2/SPRY_sf"/>
</dbReference>
<keyword evidence="1 3" id="KW-0479">Metal-binding</keyword>
<keyword evidence="2" id="KW-0862">Zinc</keyword>
<dbReference type="InterPro" id="IPR003877">
    <property type="entry name" value="SPRY_dom"/>
</dbReference>
<dbReference type="PRINTS" id="PR01407">
    <property type="entry name" value="BUTYPHLNCDUF"/>
</dbReference>
<reference evidence="7" key="2">
    <citation type="submission" date="2025-08" db="UniProtKB">
        <authorList>
            <consortium name="Ensembl"/>
        </authorList>
    </citation>
    <scope>IDENTIFICATION</scope>
</reference>
<keyword evidence="1 3" id="KW-0863">Zinc-finger</keyword>
<dbReference type="PROSITE" id="PS50119">
    <property type="entry name" value="ZF_BBOX"/>
    <property type="match status" value="1"/>
</dbReference>
<dbReference type="SUPFAM" id="SSF49899">
    <property type="entry name" value="Concanavalin A-like lectins/glucanases"/>
    <property type="match status" value="1"/>
</dbReference>
<evidence type="ECO:0008006" key="9">
    <source>
        <dbReference type="Google" id="ProtNLM"/>
    </source>
</evidence>
<protein>
    <recommendedName>
        <fullName evidence="9">B30.2/SPRY domain-containing protein</fullName>
    </recommendedName>
</protein>
<evidence type="ECO:0000259" key="5">
    <source>
        <dbReference type="PROSITE" id="PS50119"/>
    </source>
</evidence>
<dbReference type="PROSITE" id="PS50188">
    <property type="entry name" value="B302_SPRY"/>
    <property type="match status" value="1"/>
</dbReference>
<dbReference type="InterPro" id="IPR000315">
    <property type="entry name" value="Znf_B-box"/>
</dbReference>
<dbReference type="InterPro" id="IPR050143">
    <property type="entry name" value="TRIM/RBCC"/>
</dbReference>
<feature type="coiled-coil region" evidence="4">
    <location>
        <begin position="67"/>
        <end position="166"/>
    </location>
</feature>
<keyword evidence="8" id="KW-1185">Reference proteome</keyword>
<sequence>MFYLFQQSQNPELQSPAGTEDCYPLHSEKLKLFCLDHQQPVCLICRDSENHTNHRFRPIDEAAQQHKKELQETLEPLKKKLKVCEEVQVKFDQTAEHIKVQVRHTERQIKEQFKKLQQFLAEEEEARLAALREEEEQKSGMMKEKMEALSREIAALSDTVRATEEELRAEDVSFLHNYKAAVERVQRCPLLDDPQLPSGALIDQDMVSYTPLILDPNTAHPNLILSEDLTSVRGGERQQLPDNPERIDYYISVLGSEGFNSGTHSWDVEVGNNTSWMLGSVERKGNIQSGLWEILFDGSKYYKHSPSAPFTPLSVEKKFQRIRVNLDWNRGKLSFSEPDTNTHIHTFTHTFTHRMFPYIQTDDEVKVCLLKVSVQQMS</sequence>
<keyword evidence="4" id="KW-0175">Coiled coil</keyword>
<dbReference type="Pfam" id="PF00643">
    <property type="entry name" value="zf-B_box"/>
    <property type="match status" value="1"/>
</dbReference>
<dbReference type="InterPro" id="IPR013320">
    <property type="entry name" value="ConA-like_dom_sf"/>
</dbReference>
<dbReference type="InterPro" id="IPR003879">
    <property type="entry name" value="Butyrophylin_SPRY"/>
</dbReference>
<dbReference type="InterPro" id="IPR001870">
    <property type="entry name" value="B30.2/SPRY"/>
</dbReference>
<evidence type="ECO:0000256" key="1">
    <source>
        <dbReference type="ARBA" id="ARBA00022771"/>
    </source>
</evidence>
<reference evidence="7 8" key="1">
    <citation type="journal article" date="2014" name="Nature">
        <title>The genomic substrate for adaptive radiation in African cichlid fish.</title>
        <authorList>
            <person name="Brawand D."/>
            <person name="Wagner C.E."/>
            <person name="Li Y.I."/>
            <person name="Malinsky M."/>
            <person name="Keller I."/>
            <person name="Fan S."/>
            <person name="Simakov O."/>
            <person name="Ng A.Y."/>
            <person name="Lim Z.W."/>
            <person name="Bezault E."/>
            <person name="Turner-Maier J."/>
            <person name="Johnson J."/>
            <person name="Alcazar R."/>
            <person name="Noh H.J."/>
            <person name="Russell P."/>
            <person name="Aken B."/>
            <person name="Alfoldi J."/>
            <person name="Amemiya C."/>
            <person name="Azzouzi N."/>
            <person name="Baroiller J.F."/>
            <person name="Barloy-Hubler F."/>
            <person name="Berlin A."/>
            <person name="Bloomquist R."/>
            <person name="Carleton K.L."/>
            <person name="Conte M.A."/>
            <person name="D'Cotta H."/>
            <person name="Eshel O."/>
            <person name="Gaffney L."/>
            <person name="Galibert F."/>
            <person name="Gante H.F."/>
            <person name="Gnerre S."/>
            <person name="Greuter L."/>
            <person name="Guyon R."/>
            <person name="Haddad N.S."/>
            <person name="Haerty W."/>
            <person name="Harris R.M."/>
            <person name="Hofmann H.A."/>
            <person name="Hourlier T."/>
            <person name="Hulata G."/>
            <person name="Jaffe D.B."/>
            <person name="Lara M."/>
            <person name="Lee A.P."/>
            <person name="MacCallum I."/>
            <person name="Mwaiko S."/>
            <person name="Nikaido M."/>
            <person name="Nishihara H."/>
            <person name="Ozouf-Costaz C."/>
            <person name="Penman D.J."/>
            <person name="Przybylski D."/>
            <person name="Rakotomanga M."/>
            <person name="Renn S.C.P."/>
            <person name="Ribeiro F.J."/>
            <person name="Ron M."/>
            <person name="Salzburger W."/>
            <person name="Sanchez-Pulido L."/>
            <person name="Santos M.E."/>
            <person name="Searle S."/>
            <person name="Sharpe T."/>
            <person name="Swofford R."/>
            <person name="Tan F.J."/>
            <person name="Williams L."/>
            <person name="Young S."/>
            <person name="Yin S."/>
            <person name="Okada N."/>
            <person name="Kocher T.D."/>
            <person name="Miska E.A."/>
            <person name="Lander E.S."/>
            <person name="Venkatesh B."/>
            <person name="Fernald R.D."/>
            <person name="Meyer A."/>
            <person name="Ponting C.P."/>
            <person name="Streelman J.T."/>
            <person name="Lindblad-Toh K."/>
            <person name="Seehausen O."/>
            <person name="Di Palma F."/>
        </authorList>
    </citation>
    <scope>NUCLEOTIDE SEQUENCE</scope>
</reference>
<proteinExistence type="predicted"/>
<dbReference type="Ensembl" id="ENSMZET00005038849.1">
    <property type="protein sequence ID" value="ENSMZEP00005037540.1"/>
    <property type="gene ID" value="ENSMZEG00005027995.1"/>
</dbReference>
<evidence type="ECO:0000259" key="6">
    <source>
        <dbReference type="PROSITE" id="PS50188"/>
    </source>
</evidence>
<accession>A0A3P9DRZ6</accession>
<dbReference type="GO" id="GO:0008270">
    <property type="term" value="F:zinc ion binding"/>
    <property type="evidence" value="ECO:0007669"/>
    <property type="project" value="UniProtKB-KW"/>
</dbReference>
<feature type="domain" description="B box-type" evidence="5">
    <location>
        <begin position="22"/>
        <end position="59"/>
    </location>
</feature>
<dbReference type="SUPFAM" id="SSF57845">
    <property type="entry name" value="B-box zinc-binding domain"/>
    <property type="match status" value="1"/>
</dbReference>
<feature type="domain" description="B30.2/SPRY" evidence="6">
    <location>
        <begin position="192"/>
        <end position="378"/>
    </location>
</feature>
<evidence type="ECO:0000256" key="2">
    <source>
        <dbReference type="ARBA" id="ARBA00022833"/>
    </source>
</evidence>
<evidence type="ECO:0000256" key="3">
    <source>
        <dbReference type="PROSITE-ProRule" id="PRU00024"/>
    </source>
</evidence>
<dbReference type="Pfam" id="PF00622">
    <property type="entry name" value="SPRY"/>
    <property type="match status" value="1"/>
</dbReference>
<name>A0A3P9DRZ6_9CICH</name>